<feature type="compositionally biased region" description="Low complexity" evidence="1">
    <location>
        <begin position="117"/>
        <end position="127"/>
    </location>
</feature>
<evidence type="ECO:0000313" key="3">
    <source>
        <dbReference type="Proteomes" id="UP000224634"/>
    </source>
</evidence>
<organism evidence="2 3">
    <name type="scientific">Polytolypa hystricis (strain UAMH7299)</name>
    <dbReference type="NCBI Taxonomy" id="1447883"/>
    <lineage>
        <taxon>Eukaryota</taxon>
        <taxon>Fungi</taxon>
        <taxon>Dikarya</taxon>
        <taxon>Ascomycota</taxon>
        <taxon>Pezizomycotina</taxon>
        <taxon>Eurotiomycetes</taxon>
        <taxon>Eurotiomycetidae</taxon>
        <taxon>Onygenales</taxon>
        <taxon>Onygenales incertae sedis</taxon>
        <taxon>Polytolypa</taxon>
    </lineage>
</organism>
<name>A0A2B7Z2X3_POLH7</name>
<protein>
    <submittedName>
        <fullName evidence="2">Uncharacterized protein</fullName>
    </submittedName>
</protein>
<comment type="caution">
    <text evidence="2">The sequence shown here is derived from an EMBL/GenBank/DDBJ whole genome shotgun (WGS) entry which is preliminary data.</text>
</comment>
<gene>
    <name evidence="2" type="ORF">AJ80_00538</name>
</gene>
<keyword evidence="3" id="KW-1185">Reference proteome</keyword>
<evidence type="ECO:0000256" key="1">
    <source>
        <dbReference type="SAM" id="MobiDB-lite"/>
    </source>
</evidence>
<dbReference type="OrthoDB" id="4172088at2759"/>
<feature type="region of interest" description="Disordered" evidence="1">
    <location>
        <begin position="102"/>
        <end position="165"/>
    </location>
</feature>
<feature type="region of interest" description="Disordered" evidence="1">
    <location>
        <begin position="1"/>
        <end position="21"/>
    </location>
</feature>
<dbReference type="EMBL" id="PDNA01000004">
    <property type="protein sequence ID" value="PGH27750.1"/>
    <property type="molecule type" value="Genomic_DNA"/>
</dbReference>
<proteinExistence type="predicted"/>
<reference evidence="2 3" key="1">
    <citation type="submission" date="2017-10" db="EMBL/GenBank/DDBJ databases">
        <title>Comparative genomics in systemic dimorphic fungi from Ajellomycetaceae.</title>
        <authorList>
            <person name="Munoz J.F."/>
            <person name="Mcewen J.G."/>
            <person name="Clay O.K."/>
            <person name="Cuomo C.A."/>
        </authorList>
    </citation>
    <scope>NUCLEOTIDE SEQUENCE [LARGE SCALE GENOMIC DNA]</scope>
    <source>
        <strain evidence="2 3">UAMH7299</strain>
    </source>
</reference>
<dbReference type="Proteomes" id="UP000224634">
    <property type="component" value="Unassembled WGS sequence"/>
</dbReference>
<accession>A0A2B7Z2X3</accession>
<dbReference type="AlphaFoldDB" id="A0A2B7Z2X3"/>
<feature type="region of interest" description="Disordered" evidence="1">
    <location>
        <begin position="394"/>
        <end position="414"/>
    </location>
</feature>
<feature type="compositionally biased region" description="Polar residues" evidence="1">
    <location>
        <begin position="405"/>
        <end position="414"/>
    </location>
</feature>
<sequence>MASPHSTPAQPTDSASSLGQETNKLCADWEFNDPKRIQLLQTLESLAPNRQWPREVWAFLWLSDIEILEKQVEDFRNGHRIDLVIPGLDMIVAEGAVAKNTQKASLPGTPGQISRLASSPSQPSPSHQAKHPTTPAQKRKRSDDSSPPSPSLSSTRSKTAKDRCRKRDNNRCIITKADVLVDVANVFPFSMRGLQTPVDGIIGAPWDVLRQFWTDARVSSWYTSITTAAGTETVEKLLSLAPHVHAYHGRAYFALQPRILSEDKKQLTVGFYWLPHMSKLPKKVSLLTTPEIPNSLDMHGDPVRSVKLWNIQSEQKICSGDELLFETADPKRLPLPSWELLDMQWVLQRLLALAGAADAEDDFESDDDDEGCRIFVNDGEGTSNDLFQEWMVNSQAGQKEKMSSETESTPFLST</sequence>
<evidence type="ECO:0000313" key="2">
    <source>
        <dbReference type="EMBL" id="PGH27750.1"/>
    </source>
</evidence>